<protein>
    <submittedName>
        <fullName evidence="2">Movement protein</fullName>
    </submittedName>
</protein>
<sequence length="132" mass="14533">MHSLRINCSRIRSRQKAISVTFLDPKVLNLIKRGFRSCLNVGKSVLTLEVIPLFMRQPSTIRLIKKIPSTSGTSSIKTILAPTTTGIPLTPRDSRISGQTLAVLLSTTTRTPRIGGLSSQEVTVDPIQRPRQ</sequence>
<dbReference type="WBParaSite" id="SPAL_0000075700.1">
    <property type="protein sequence ID" value="SPAL_0000075700.1"/>
    <property type="gene ID" value="SPAL_0000075700"/>
</dbReference>
<organism evidence="1 2">
    <name type="scientific">Strongyloides papillosus</name>
    <name type="common">Intestinal threadworm</name>
    <dbReference type="NCBI Taxonomy" id="174720"/>
    <lineage>
        <taxon>Eukaryota</taxon>
        <taxon>Metazoa</taxon>
        <taxon>Ecdysozoa</taxon>
        <taxon>Nematoda</taxon>
        <taxon>Chromadorea</taxon>
        <taxon>Rhabditida</taxon>
        <taxon>Tylenchina</taxon>
        <taxon>Panagrolaimomorpha</taxon>
        <taxon>Strongyloidoidea</taxon>
        <taxon>Strongyloididae</taxon>
        <taxon>Strongyloides</taxon>
    </lineage>
</organism>
<keyword evidence="1" id="KW-1185">Reference proteome</keyword>
<evidence type="ECO:0000313" key="1">
    <source>
        <dbReference type="Proteomes" id="UP000046392"/>
    </source>
</evidence>
<accession>A0A0N5B3V7</accession>
<name>A0A0N5B3V7_STREA</name>
<proteinExistence type="predicted"/>
<reference evidence="2" key="1">
    <citation type="submission" date="2017-02" db="UniProtKB">
        <authorList>
            <consortium name="WormBaseParasite"/>
        </authorList>
    </citation>
    <scope>IDENTIFICATION</scope>
</reference>
<dbReference type="Proteomes" id="UP000046392">
    <property type="component" value="Unplaced"/>
</dbReference>
<dbReference type="AlphaFoldDB" id="A0A0N5B3V7"/>
<evidence type="ECO:0000313" key="2">
    <source>
        <dbReference type="WBParaSite" id="SPAL_0000075700.1"/>
    </source>
</evidence>